<evidence type="ECO:0000313" key="2">
    <source>
        <dbReference type="Proteomes" id="UP000246702"/>
    </source>
</evidence>
<accession>A0A317WSV6</accession>
<name>A0A317WSV6_9EURO</name>
<sequence>MAKIENMAISLDSQVCIPWAHPSLSFPQTKIKFCLFRRCSFLLVYHHLPPTAAVASSMSPISGPPLLRGEEASEYRRSIRYVVDIVSGLPRTAANRWGLYVPVQEASPTDAIGIVQTQQAVLVVEAQQHLRQVMMLYDMGVALGMIPLTPRLRRILATAQDNIHLLWAENGREGMSS</sequence>
<dbReference type="EMBL" id="MSFK01000011">
    <property type="protein sequence ID" value="PWY89419.1"/>
    <property type="molecule type" value="Genomic_DNA"/>
</dbReference>
<protein>
    <submittedName>
        <fullName evidence="1">Uncharacterized protein</fullName>
    </submittedName>
</protein>
<reference evidence="1 2" key="1">
    <citation type="submission" date="2016-12" db="EMBL/GenBank/DDBJ databases">
        <title>The genomes of Aspergillus section Nigri reveals drivers in fungal speciation.</title>
        <authorList>
            <consortium name="DOE Joint Genome Institute"/>
            <person name="Vesth T.C."/>
            <person name="Nybo J."/>
            <person name="Theobald S."/>
            <person name="Brandl J."/>
            <person name="Frisvad J.C."/>
            <person name="Nielsen K.F."/>
            <person name="Lyhne E.K."/>
            <person name="Kogle M.E."/>
            <person name="Kuo A."/>
            <person name="Riley R."/>
            <person name="Clum A."/>
            <person name="Nolan M."/>
            <person name="Lipzen A."/>
            <person name="Salamov A."/>
            <person name="Henrissat B."/>
            <person name="Wiebenga A."/>
            <person name="De Vries R.P."/>
            <person name="Grigoriev I.V."/>
            <person name="Mortensen U.H."/>
            <person name="Andersen M.R."/>
            <person name="Baker S.E."/>
        </authorList>
    </citation>
    <scope>NUCLEOTIDE SEQUENCE [LARGE SCALE GENOMIC DNA]</scope>
    <source>
        <strain evidence="1 2">CBS 115572</strain>
    </source>
</reference>
<keyword evidence="2" id="KW-1185">Reference proteome</keyword>
<dbReference type="RefSeq" id="XP_025468330.1">
    <property type="nucleotide sequence ID" value="XM_025607091.1"/>
</dbReference>
<proteinExistence type="predicted"/>
<dbReference type="AlphaFoldDB" id="A0A317WSV6"/>
<gene>
    <name evidence="1" type="ORF">BO94DRAFT_34922</name>
</gene>
<dbReference type="GeneID" id="37109234"/>
<dbReference type="OrthoDB" id="10563015at2759"/>
<dbReference type="Proteomes" id="UP000246702">
    <property type="component" value="Unassembled WGS sequence"/>
</dbReference>
<evidence type="ECO:0000313" key="1">
    <source>
        <dbReference type="EMBL" id="PWY89419.1"/>
    </source>
</evidence>
<organism evidence="1 2">
    <name type="scientific">Aspergillus sclerotioniger CBS 115572</name>
    <dbReference type="NCBI Taxonomy" id="1450535"/>
    <lineage>
        <taxon>Eukaryota</taxon>
        <taxon>Fungi</taxon>
        <taxon>Dikarya</taxon>
        <taxon>Ascomycota</taxon>
        <taxon>Pezizomycotina</taxon>
        <taxon>Eurotiomycetes</taxon>
        <taxon>Eurotiomycetidae</taxon>
        <taxon>Eurotiales</taxon>
        <taxon>Aspergillaceae</taxon>
        <taxon>Aspergillus</taxon>
        <taxon>Aspergillus subgen. Circumdati</taxon>
    </lineage>
</organism>
<comment type="caution">
    <text evidence="1">The sequence shown here is derived from an EMBL/GenBank/DDBJ whole genome shotgun (WGS) entry which is preliminary data.</text>
</comment>